<keyword evidence="10" id="KW-1185">Reference proteome</keyword>
<dbReference type="InterPro" id="IPR051270">
    <property type="entry name" value="Tyrosine-tRNA_ligase_regulator"/>
</dbReference>
<evidence type="ECO:0000256" key="5">
    <source>
        <dbReference type="ARBA" id="ARBA00022917"/>
    </source>
</evidence>
<dbReference type="InterPro" id="IPR002547">
    <property type="entry name" value="tRNA-bd_dom"/>
</dbReference>
<dbReference type="Pfam" id="PF21972">
    <property type="entry name" value="Arc1p_N_like"/>
    <property type="match status" value="1"/>
</dbReference>
<dbReference type="Gene3D" id="1.20.1050.130">
    <property type="match status" value="1"/>
</dbReference>
<dbReference type="GO" id="GO:0006412">
    <property type="term" value="P:translation"/>
    <property type="evidence" value="ECO:0007669"/>
    <property type="project" value="UniProtKB-KW"/>
</dbReference>
<evidence type="ECO:0000256" key="3">
    <source>
        <dbReference type="ARBA" id="ARBA00022555"/>
    </source>
</evidence>
<dbReference type="FunFam" id="2.40.50.140:FF:000047">
    <property type="entry name" value="tyrosine--tRNA ligase, cytoplasmic isoform X2"/>
    <property type="match status" value="1"/>
</dbReference>
<reference evidence="9 10" key="1">
    <citation type="submission" date="2024-01" db="EMBL/GenBank/DDBJ databases">
        <title>Genome assemblies of Stephania.</title>
        <authorList>
            <person name="Yang L."/>
        </authorList>
    </citation>
    <scope>NUCLEOTIDE SEQUENCE [LARGE SCALE GENOMIC DNA]</scope>
    <source>
        <strain evidence="9">YNDBR</strain>
        <tissue evidence="9">Leaf</tissue>
    </source>
</reference>
<dbReference type="Pfam" id="PF01588">
    <property type="entry name" value="tRNA_bind"/>
    <property type="match status" value="1"/>
</dbReference>
<dbReference type="InterPro" id="IPR053836">
    <property type="entry name" value="Arc1-like_N"/>
</dbReference>
<dbReference type="EMBL" id="JBBNAF010000010">
    <property type="protein sequence ID" value="KAK9106771.1"/>
    <property type="molecule type" value="Genomic_DNA"/>
</dbReference>
<dbReference type="PANTHER" id="PTHR11586:SF33">
    <property type="entry name" value="AMINOACYL TRNA SYNTHASE COMPLEX-INTERACTING MULTIFUNCTIONAL PROTEIN 1"/>
    <property type="match status" value="1"/>
</dbReference>
<dbReference type="GO" id="GO:0000049">
    <property type="term" value="F:tRNA binding"/>
    <property type="evidence" value="ECO:0007669"/>
    <property type="project" value="UniProtKB-UniRule"/>
</dbReference>
<evidence type="ECO:0000259" key="8">
    <source>
        <dbReference type="PROSITE" id="PS50886"/>
    </source>
</evidence>
<comment type="caution">
    <text evidence="9">The sequence shown here is derived from an EMBL/GenBank/DDBJ whole genome shotgun (WGS) entry which is preliminary data.</text>
</comment>
<keyword evidence="3 6" id="KW-0820">tRNA-binding</keyword>
<dbReference type="AlphaFoldDB" id="A0AAP0I300"/>
<dbReference type="SUPFAM" id="SSF50249">
    <property type="entry name" value="Nucleic acid-binding proteins"/>
    <property type="match status" value="1"/>
</dbReference>
<dbReference type="InterPro" id="IPR036282">
    <property type="entry name" value="Glutathione-S-Trfase_C_sf"/>
</dbReference>
<dbReference type="Proteomes" id="UP001420932">
    <property type="component" value="Unassembled WGS sequence"/>
</dbReference>
<evidence type="ECO:0000256" key="4">
    <source>
        <dbReference type="ARBA" id="ARBA00022884"/>
    </source>
</evidence>
<proteinExistence type="predicted"/>
<evidence type="ECO:0000313" key="9">
    <source>
        <dbReference type="EMBL" id="KAK9106771.1"/>
    </source>
</evidence>
<dbReference type="InterPro" id="IPR012340">
    <property type="entry name" value="NA-bd_OB-fold"/>
</dbReference>
<keyword evidence="4 6" id="KW-0694">RNA-binding</keyword>
<feature type="region of interest" description="Disordered" evidence="7">
    <location>
        <begin position="168"/>
        <end position="193"/>
    </location>
</feature>
<gene>
    <name evidence="9" type="ORF">Syun_022782</name>
</gene>
<protein>
    <recommendedName>
        <fullName evidence="8">tRNA-binding domain-containing protein</fullName>
    </recommendedName>
</protein>
<accession>A0AAP0I300</accession>
<evidence type="ECO:0000256" key="2">
    <source>
        <dbReference type="ARBA" id="ARBA00022490"/>
    </source>
</evidence>
<evidence type="ECO:0000256" key="1">
    <source>
        <dbReference type="ARBA" id="ARBA00004496"/>
    </source>
</evidence>
<organism evidence="9 10">
    <name type="scientific">Stephania yunnanensis</name>
    <dbReference type="NCBI Taxonomy" id="152371"/>
    <lineage>
        <taxon>Eukaryota</taxon>
        <taxon>Viridiplantae</taxon>
        <taxon>Streptophyta</taxon>
        <taxon>Embryophyta</taxon>
        <taxon>Tracheophyta</taxon>
        <taxon>Spermatophyta</taxon>
        <taxon>Magnoliopsida</taxon>
        <taxon>Ranunculales</taxon>
        <taxon>Menispermaceae</taxon>
        <taxon>Menispermoideae</taxon>
        <taxon>Cissampelideae</taxon>
        <taxon>Stephania</taxon>
    </lineage>
</organism>
<feature type="domain" description="TRNA-binding" evidence="8">
    <location>
        <begin position="263"/>
        <end position="366"/>
    </location>
</feature>
<name>A0AAP0I300_9MAGN</name>
<dbReference type="SUPFAM" id="SSF47616">
    <property type="entry name" value="GST C-terminal domain-like"/>
    <property type="match status" value="1"/>
</dbReference>
<evidence type="ECO:0000256" key="6">
    <source>
        <dbReference type="PROSITE-ProRule" id="PRU00209"/>
    </source>
</evidence>
<keyword evidence="5" id="KW-0648">Protein biosynthesis</keyword>
<keyword evidence="2" id="KW-0963">Cytoplasm</keyword>
<dbReference type="Gene3D" id="2.40.50.140">
    <property type="entry name" value="Nucleic acid-binding proteins"/>
    <property type="match status" value="1"/>
</dbReference>
<evidence type="ECO:0000256" key="7">
    <source>
        <dbReference type="SAM" id="MobiDB-lite"/>
    </source>
</evidence>
<dbReference type="PANTHER" id="PTHR11586">
    <property type="entry name" value="TRNA-AMINOACYLATION COFACTOR ARC1 FAMILY MEMBER"/>
    <property type="match status" value="1"/>
</dbReference>
<dbReference type="GO" id="GO:0005737">
    <property type="term" value="C:cytoplasm"/>
    <property type="evidence" value="ECO:0007669"/>
    <property type="project" value="UniProtKB-SubCell"/>
</dbReference>
<dbReference type="GO" id="GO:0032991">
    <property type="term" value="C:protein-containing complex"/>
    <property type="evidence" value="ECO:0007669"/>
    <property type="project" value="UniProtKB-ARBA"/>
</dbReference>
<evidence type="ECO:0000313" key="10">
    <source>
        <dbReference type="Proteomes" id="UP001420932"/>
    </source>
</evidence>
<dbReference type="PROSITE" id="PS50886">
    <property type="entry name" value="TRBD"/>
    <property type="match status" value="1"/>
</dbReference>
<dbReference type="CDD" id="cd02799">
    <property type="entry name" value="tRNA_bind_EMAP-II_like"/>
    <property type="match status" value="1"/>
</dbReference>
<comment type="subcellular location">
    <subcellularLocation>
        <location evidence="1">Cytoplasm</location>
    </subcellularLocation>
</comment>
<sequence>MGANGGANDSLLNRNKALVCALCKHLSLTPQSFSSECVGTNDIKAVFSYVLKLSGREGLLNSNEVIKWVKFVDAFPIEPEGCKGAFKGLNEDLALKSVLLGGLKISETDVLVFSTVHSLVNGLSITERQQYPNVLRWMDYIQSSEDLGDVYDRIPVQKVGFEPHVSKNSAEFQSDQSSEKSASSLKTEEKLEADSKSKKSSIKGMIAERYFSLLFSIKQVNPIEQEYDILNCKFAISSHDRKSTEEKKIVSETKGTETNDDLSISLFNIQIGVIRKVWKHPSADSLLVEEIDLGDGNVRQVVSGLAKYCTLEALANRQVVLITNVKPGKLRDVVSAGLVLCASNQDHTVIEPLIPPEGAKIGERVSFLGHDGKPEDILNPKKKQLEKITPHLYTDEKGIATFKGIPFMTSAGACKSSIANASIK</sequence>